<feature type="coiled-coil region" evidence="1">
    <location>
        <begin position="156"/>
        <end position="183"/>
    </location>
</feature>
<name>A0A645B5R5_9ZZZZ</name>
<feature type="domain" description="KAP NTPase" evidence="2">
    <location>
        <begin position="27"/>
        <end position="327"/>
    </location>
</feature>
<evidence type="ECO:0000256" key="1">
    <source>
        <dbReference type="SAM" id="Coils"/>
    </source>
</evidence>
<keyword evidence="1" id="KW-0175">Coiled coil</keyword>
<dbReference type="SUPFAM" id="SSF52540">
    <property type="entry name" value="P-loop containing nucleoside triphosphate hydrolases"/>
    <property type="match status" value="1"/>
</dbReference>
<protein>
    <recommendedName>
        <fullName evidence="2">KAP NTPase domain-containing protein</fullName>
    </recommendedName>
</protein>
<dbReference type="AlphaFoldDB" id="A0A645B5R5"/>
<sequence>MGIFNNEIIINEENPFENDKLNRECEADNLTNLFSLVENQMVLAIDSPWGTGKSSFLKMWNQKLRNNGYDTVFFNAWENDFVDDAFIAFVQEIREGLSHRPVDNLIENAKLLAGMIVKNSPKMLANFIEKKSGINVTDMVSIEDISNLIGDKINEYKNTKDSIKKFKDELENIAKEIVNVTGKPIIIFVDELDRCRPDFAIRLLERIKHLFSVKNIIFILGIDKQALSNSVKVVYGESTQVNGYLAKFIDMEYKLNDLSSKQYIGYLLEKLKFDEIFSRREKFNRNILETEYSYSDFLNVLESLFIGFKLSLREIEKIISEIYFILRSNESKFIYPYPLILLCIIKRLDKETYNKIKSKQIKFKGLVDILSIKFNWFKHWVEDYDNAIFKANILWLLDDKEEIVELKNVVSNIKNEGVFDNPINRCLELYEWINKGEAYFGAWRNGEFVRNLLFSRIDFYETISI</sequence>
<evidence type="ECO:0000259" key="2">
    <source>
        <dbReference type="Pfam" id="PF07693"/>
    </source>
</evidence>
<dbReference type="Pfam" id="PF07693">
    <property type="entry name" value="KAP_NTPase"/>
    <property type="match status" value="1"/>
</dbReference>
<reference evidence="3" key="1">
    <citation type="submission" date="2019-08" db="EMBL/GenBank/DDBJ databases">
        <authorList>
            <person name="Kucharzyk K."/>
            <person name="Murdoch R.W."/>
            <person name="Higgins S."/>
            <person name="Loffler F."/>
        </authorList>
    </citation>
    <scope>NUCLEOTIDE SEQUENCE</scope>
</reference>
<comment type="caution">
    <text evidence="3">The sequence shown here is derived from an EMBL/GenBank/DDBJ whole genome shotgun (WGS) entry which is preliminary data.</text>
</comment>
<dbReference type="Gene3D" id="3.40.50.300">
    <property type="entry name" value="P-loop containing nucleotide triphosphate hydrolases"/>
    <property type="match status" value="1"/>
</dbReference>
<accession>A0A645B5R5</accession>
<dbReference type="InterPro" id="IPR027417">
    <property type="entry name" value="P-loop_NTPase"/>
</dbReference>
<organism evidence="3">
    <name type="scientific">bioreactor metagenome</name>
    <dbReference type="NCBI Taxonomy" id="1076179"/>
    <lineage>
        <taxon>unclassified sequences</taxon>
        <taxon>metagenomes</taxon>
        <taxon>ecological metagenomes</taxon>
    </lineage>
</organism>
<dbReference type="PANTHER" id="PTHR22674">
    <property type="entry name" value="NTPASE, KAP FAMILY P-LOOP DOMAIN-CONTAINING 1"/>
    <property type="match status" value="1"/>
</dbReference>
<dbReference type="EMBL" id="VSSQ01017781">
    <property type="protein sequence ID" value="MPM60396.1"/>
    <property type="molecule type" value="Genomic_DNA"/>
</dbReference>
<proteinExistence type="predicted"/>
<dbReference type="InterPro" id="IPR011646">
    <property type="entry name" value="KAP_P-loop"/>
</dbReference>
<evidence type="ECO:0000313" key="3">
    <source>
        <dbReference type="EMBL" id="MPM60396.1"/>
    </source>
</evidence>
<dbReference type="PANTHER" id="PTHR22674:SF6">
    <property type="entry name" value="NTPASE KAP FAMILY P-LOOP DOMAIN-CONTAINING PROTEIN 1"/>
    <property type="match status" value="1"/>
</dbReference>
<dbReference type="InterPro" id="IPR052754">
    <property type="entry name" value="NTPase_KAP_P-loop"/>
</dbReference>
<gene>
    <name evidence="3" type="ORF">SDC9_107247</name>
</gene>